<reference evidence="3 4" key="1">
    <citation type="submission" date="2014-03" db="EMBL/GenBank/DDBJ databases">
        <title>The Genome Sequence of Plasmodium fragile nilgiri.</title>
        <authorList>
            <consortium name="The Broad Institute Genomics Platform"/>
            <consortium name="The Broad Institute Genome Sequencing Center for Infectious Disease"/>
            <person name="Neafsey D."/>
            <person name="Duraisingh M."/>
            <person name="Young S.K."/>
            <person name="Zeng Q."/>
            <person name="Gargeya S."/>
            <person name="Abouelleil A."/>
            <person name="Alvarado L."/>
            <person name="Chapman S.B."/>
            <person name="Gainer-Dewar J."/>
            <person name="Goldberg J."/>
            <person name="Griggs A."/>
            <person name="Gujja S."/>
            <person name="Hansen M."/>
            <person name="Howarth C."/>
            <person name="Imamovic A."/>
            <person name="Larimer J."/>
            <person name="Pearson M."/>
            <person name="Poon T.W."/>
            <person name="Priest M."/>
            <person name="Roberts A."/>
            <person name="Saif S."/>
            <person name="Shea T."/>
            <person name="Sykes S."/>
            <person name="Wortman J."/>
            <person name="Nusbaum C."/>
            <person name="Birren B."/>
        </authorList>
    </citation>
    <scope>NUCLEOTIDE SEQUENCE [LARGE SCALE GENOMIC DNA]</scope>
    <source>
        <strain evidence="4">nilgiri</strain>
    </source>
</reference>
<feature type="region of interest" description="Disordered" evidence="2">
    <location>
        <begin position="1052"/>
        <end position="1235"/>
    </location>
</feature>
<evidence type="ECO:0000313" key="3">
    <source>
        <dbReference type="EMBL" id="KJP89361.1"/>
    </source>
</evidence>
<name>A0A0D9QTW4_PLAFR</name>
<gene>
    <name evidence="3" type="ORF">AK88_01027</name>
</gene>
<feature type="compositionally biased region" description="Basic and acidic residues" evidence="2">
    <location>
        <begin position="1191"/>
        <end position="1231"/>
    </location>
</feature>
<feature type="compositionally biased region" description="Basic and acidic residues" evidence="2">
    <location>
        <begin position="1098"/>
        <end position="1127"/>
    </location>
</feature>
<feature type="compositionally biased region" description="Polar residues" evidence="2">
    <location>
        <begin position="1679"/>
        <end position="1700"/>
    </location>
</feature>
<feature type="compositionally biased region" description="Low complexity" evidence="2">
    <location>
        <begin position="1806"/>
        <end position="1817"/>
    </location>
</feature>
<dbReference type="OMA" id="RKIYFCK"/>
<feature type="compositionally biased region" description="Basic residues" evidence="2">
    <location>
        <begin position="1715"/>
        <end position="1732"/>
    </location>
</feature>
<dbReference type="GeneID" id="24266341"/>
<keyword evidence="4" id="KW-1185">Reference proteome</keyword>
<evidence type="ECO:0000256" key="1">
    <source>
        <dbReference type="SAM" id="Coils"/>
    </source>
</evidence>
<feature type="compositionally biased region" description="Basic and acidic residues" evidence="2">
    <location>
        <begin position="1054"/>
        <end position="1089"/>
    </location>
</feature>
<dbReference type="VEuPathDB" id="PlasmoDB:AK88_01027"/>
<dbReference type="Proteomes" id="UP000054561">
    <property type="component" value="Unassembled WGS sequence"/>
</dbReference>
<keyword evidence="1" id="KW-0175">Coiled coil</keyword>
<evidence type="ECO:0000313" key="4">
    <source>
        <dbReference type="Proteomes" id="UP000054561"/>
    </source>
</evidence>
<feature type="region of interest" description="Disordered" evidence="2">
    <location>
        <begin position="1615"/>
        <end position="1834"/>
    </location>
</feature>
<dbReference type="OrthoDB" id="10255522at2759"/>
<feature type="compositionally biased region" description="Basic and acidic residues" evidence="2">
    <location>
        <begin position="1733"/>
        <end position="1742"/>
    </location>
</feature>
<feature type="compositionally biased region" description="Basic and acidic residues" evidence="2">
    <location>
        <begin position="1148"/>
        <end position="1167"/>
    </location>
</feature>
<protein>
    <submittedName>
        <fullName evidence="3">Uncharacterized protein</fullName>
    </submittedName>
</protein>
<accession>A0A0D9QTW4</accession>
<feature type="compositionally biased region" description="Low complexity" evidence="2">
    <location>
        <begin position="1701"/>
        <end position="1714"/>
    </location>
</feature>
<feature type="compositionally biased region" description="Polar residues" evidence="2">
    <location>
        <begin position="1758"/>
        <end position="1783"/>
    </location>
</feature>
<dbReference type="EMBL" id="KQ001652">
    <property type="protein sequence ID" value="KJP89361.1"/>
    <property type="molecule type" value="Genomic_DNA"/>
</dbReference>
<proteinExistence type="predicted"/>
<evidence type="ECO:0000256" key="2">
    <source>
        <dbReference type="SAM" id="MobiDB-lite"/>
    </source>
</evidence>
<feature type="region of interest" description="Disordered" evidence="2">
    <location>
        <begin position="225"/>
        <end position="247"/>
    </location>
</feature>
<feature type="compositionally biased region" description="Gly residues" evidence="2">
    <location>
        <begin position="1791"/>
        <end position="1805"/>
    </location>
</feature>
<feature type="compositionally biased region" description="Basic residues" evidence="2">
    <location>
        <begin position="1825"/>
        <end position="1834"/>
    </location>
</feature>
<organism evidence="3 4">
    <name type="scientific">Plasmodium fragile</name>
    <dbReference type="NCBI Taxonomy" id="5857"/>
    <lineage>
        <taxon>Eukaryota</taxon>
        <taxon>Sar</taxon>
        <taxon>Alveolata</taxon>
        <taxon>Apicomplexa</taxon>
        <taxon>Aconoidasida</taxon>
        <taxon>Haemosporida</taxon>
        <taxon>Plasmodiidae</taxon>
        <taxon>Plasmodium</taxon>
        <taxon>Plasmodium (Plasmodium)</taxon>
    </lineage>
</organism>
<feature type="coiled-coil region" evidence="1">
    <location>
        <begin position="1442"/>
        <end position="1469"/>
    </location>
</feature>
<dbReference type="RefSeq" id="XP_012334088.1">
    <property type="nucleotide sequence ID" value="XM_012478665.1"/>
</dbReference>
<sequence length="1834" mass="208002">MKQVESSKSKGNCVGPVASCPQHDNCDKGNEGGGRLKREKIKNICNKINHLKRTVCSSTDYFKCVEILFQKAGSKCDVPKRRKKHAKCGEGTVFASPEKGIFFKGKINHLDLFDTPKLCAFFEKHATEVVQGAVHAEDHFAKHKDTLTNGNQFVCSLREEPLFVQKTRLPSGGEVPVQTFRLTGKDSNGCNKEWDKFICNANSTCTTNYAHQSTWMNSGELAGQSFTKEGKTEADNAPQDNKRKNKHVNDAGDYCSFNKRMKLSECERDANANSVSHEQLQVDAAHFAPGQHGKWNDSPRGTRMKWVMQDVPTSYLQQRSTITEEGPARKKILMLKVSSIMFNHEQGTGFHLRPGNGALKKGNQLITPENLLEGRKSNQCHDGNAAHMIPVPTDEAKSGLTRKFFTDDELEDELQIKEDIQFVYNLFCILAVHMNSLFSMCTQLLRYNFSDLGCENNELSSESKRLIKLIRDYQREERFVIQFAKCILSVRRGGETYIGKGSNKDNSQRGSKPSRRGTIAHLEMKTLKKIIKTLLKWEQEDENIQIMLTQNRVQNQANTFKIEIMNHRMVKQNLDMRKLYFCKYNGELLAFLKRLSTVHSQSNWGSTEGEKNDVEGIHTRMDKLEGDTAQEVAPQNGVNVYVKCVAPMWKTTKGETGEGIRKGIELNEDAEKELGMGYKTGLCKTTDIFHSTNESNDGCFGEDQFEEGADNNNTPLEVLPNGQTNLTTNQVSVMLYLNKILTNEIRHSEDLRIRAKREVEQTEILLWEVKRLQEMLRRSGTDVKNSRTSERVLYKMMQMETRSAEFFSHQDGKDMHLMEQTTFDENEMDQAIWRRDTELFNVTNDAHDMGGNPSCYVSAEGDKCVKNRLYHLDDCTKGDLITTLPPNDGNIYKVRHMIGKIFDQLVKFYVNKSYANASHPCDKDVTSKIDVEKKGGQQILKESIEPTEGVKKLIEELDKVKKENSQFAEFLEREKRLAAQLGLEVERQNKALMEMELQLESERKRNEELKVHVEREELVNNELLSQMEEERKVGSEAKEKLAELAAELTEVATELEREKERSDSLEAELAEEKDKIISLETELEKERGRVASLETELEGEKDKVASLEEEKERLSAMKEELQAEREASALMFAQMEKQREQLTQQEEEMTKMRKRLEEQTEKSDPSEVSHSSEATNELGGDKKGVSSLGEQSDKERMKQSDKERMKQSDKDRMKQSDKDRMKQSEGKKLERVPQSTDPMQYGQLYDEFVETMVEKESLEKENELMMNHFNEQIGMLGEQAKYFDHKIRHYKSLCESYERTNMQVGQCMKRMEEMIKEIEVCPDLSDVNLEEKINKIKKVANDMKDTYAMEEKVGTENLLFDEIIMEKNILMKKILHLETEIESRMGQTTGEGQVCNRMDLPNEEMRKYMEEMNFKSFNDLFTFHLNILNELNVTKECYNQLVEENLMKAREYQSEIARLKKLVKDKEFEIGVSDENCKSLLLEVENLKFILNDLFSCGGGRVRATQENNSPVVQDLPPSVQEIIEHKLSPHMRELSPHIQNKVEQEFPPAVQERVEEELCPSVQKEVEQVFPSVVQELFPAIQNTVEEELPQAVHELSPAMEQIVAQEKVEQELSPVVKEGAEEEKVEEASVTSVLEEESIVAQNASHVVPSEPQMLPREVSSVAAPQEDAPAGDVLSSVASKPANDTSLQNNPVSADSQNGRNARSGNAAANAKGRRATPRNRTTRGKKATSKGDTKEDGKGANTGERQSRTETKTNKGTSGNKNSRGNKSRAGSKSVQAESGNTNSGNAGKGNAGKGNEGKGNTGKANTAKTNTGKGNGQKGQRGKRPVRKR</sequence>